<evidence type="ECO:0000313" key="1">
    <source>
        <dbReference type="EMBL" id="VXC30677.1"/>
    </source>
</evidence>
<name>A0A653XL29_SPHMU</name>
<protein>
    <submittedName>
        <fullName evidence="1">Uncharacterized protein</fullName>
    </submittedName>
</protein>
<reference evidence="1 2" key="1">
    <citation type="submission" date="2019-10" db="EMBL/GenBank/DDBJ databases">
        <authorList>
            <person name="Karimi E."/>
        </authorList>
    </citation>
    <scope>NUCLEOTIDE SEQUENCE [LARGE SCALE GENOMIC DNA]</scope>
    <source>
        <strain evidence="1">Sphingobacterium sp. 8BC</strain>
    </source>
</reference>
<sequence>MTLTGLSSLQLTTLKLSPTIAQINRYNSQLKLAACLVFIRYYYWLEFIL</sequence>
<dbReference type="AlphaFoldDB" id="A0A653XL29"/>
<dbReference type="EMBL" id="CABWMV010000001">
    <property type="protein sequence ID" value="VXC30677.1"/>
    <property type="molecule type" value="Genomic_DNA"/>
</dbReference>
<accession>A0A653XL29</accession>
<dbReference type="Proteomes" id="UP000432350">
    <property type="component" value="Unassembled WGS sequence"/>
</dbReference>
<evidence type="ECO:0000313" key="2">
    <source>
        <dbReference type="Proteomes" id="UP000432350"/>
    </source>
</evidence>
<gene>
    <name evidence="1" type="ORF">SPHINGO8BC_10048</name>
</gene>
<organism evidence="1 2">
    <name type="scientific">Sphingobacterium multivorum</name>
    <dbReference type="NCBI Taxonomy" id="28454"/>
    <lineage>
        <taxon>Bacteria</taxon>
        <taxon>Pseudomonadati</taxon>
        <taxon>Bacteroidota</taxon>
        <taxon>Sphingobacteriia</taxon>
        <taxon>Sphingobacteriales</taxon>
        <taxon>Sphingobacteriaceae</taxon>
        <taxon>Sphingobacterium</taxon>
    </lineage>
</organism>
<proteinExistence type="predicted"/>